<dbReference type="PATRIC" id="fig|743698.3.peg.964"/>
<accession>A0A0H3XI48</accession>
<protein>
    <submittedName>
        <fullName evidence="1">Uncharacterized protein</fullName>
    </submittedName>
</protein>
<dbReference type="KEGG" id="seri:SERIO_v1c09550"/>
<reference evidence="1 2" key="1">
    <citation type="journal article" date="2015" name="Genome Biol. Evol.">
        <title>Found and Lost: The Fates of Horizontally Acquired Genes in Arthropod-Symbiotic Spiroplasma.</title>
        <authorList>
            <person name="Lo W.S."/>
            <person name="Gasparich G.E."/>
            <person name="Kuo C.H."/>
        </authorList>
    </citation>
    <scope>NUCLEOTIDE SEQUENCE [LARGE SCALE GENOMIC DNA]</scope>
    <source>
        <strain evidence="2">TDA-040725-5</strain>
    </source>
</reference>
<dbReference type="AlphaFoldDB" id="A0A0H3XI48"/>
<proteinExistence type="predicted"/>
<evidence type="ECO:0000313" key="2">
    <source>
        <dbReference type="Proteomes" id="UP000035661"/>
    </source>
</evidence>
<evidence type="ECO:0000313" key="1">
    <source>
        <dbReference type="EMBL" id="AKM54513.1"/>
    </source>
</evidence>
<reference evidence="2" key="2">
    <citation type="submission" date="2015-06" db="EMBL/GenBank/DDBJ databases">
        <title>Complete genome sequence of Spiroplasma eriocheiris TDA-040725-5 (DSM 21848).</title>
        <authorList>
            <person name="Lo W.-S."/>
            <person name="Kuo C.-H."/>
        </authorList>
    </citation>
    <scope>NUCLEOTIDE SEQUENCE [LARGE SCALE GENOMIC DNA]</scope>
    <source>
        <strain evidence="2">TDA-040725-5</strain>
    </source>
</reference>
<gene>
    <name evidence="1" type="ORF">SERIO_v1c09550</name>
</gene>
<organism evidence="1 2">
    <name type="scientific">Spiroplasma eriocheiris</name>
    <dbReference type="NCBI Taxonomy" id="315358"/>
    <lineage>
        <taxon>Bacteria</taxon>
        <taxon>Bacillati</taxon>
        <taxon>Mycoplasmatota</taxon>
        <taxon>Mollicutes</taxon>
        <taxon>Entomoplasmatales</taxon>
        <taxon>Spiroplasmataceae</taxon>
        <taxon>Spiroplasma</taxon>
    </lineage>
</organism>
<dbReference type="Proteomes" id="UP000035661">
    <property type="component" value="Chromosome"/>
</dbReference>
<dbReference type="STRING" id="315358.SERIO_v1c09550"/>
<keyword evidence="2" id="KW-1185">Reference proteome</keyword>
<name>A0A0H3XI48_9MOLU</name>
<dbReference type="EMBL" id="CP011856">
    <property type="protein sequence ID" value="AKM54513.1"/>
    <property type="molecule type" value="Genomic_DNA"/>
</dbReference>
<sequence length="263" mass="31836">MKKLRIKKNNNLLINFNCKDYSNSAVANDDCEINQNLIDNFANYQDIMKVIVNITDWFFHHIIFKTKIHHQKFLKLWLIGQKYLTTNLMSSFLTHPYLVNFKELKWLKYDVIQYIYHHKLVEIADEYLANNFKVPTKFKLETINNKEIKFIYHHFVEILDYEQRKNKLIKLYRSSLKSIVEQQTINANQRLTNADYEHFSWPIMLTPTPDVNSFYSNDNKTYFQIIRSFAYQVQELMLLSIDFDTFNKLHHELLMIQNHNKKH</sequence>
<dbReference type="RefSeq" id="WP_047791711.1">
    <property type="nucleotide sequence ID" value="NZ_CP011856.1"/>
</dbReference>